<proteinExistence type="predicted"/>
<reference evidence="1 2" key="1">
    <citation type="submission" date="2020-05" db="EMBL/GenBank/DDBJ databases">
        <title>Complete genome sequencing of Campylobacter and Arcobacter type strains.</title>
        <authorList>
            <person name="Miller W.G."/>
            <person name="Yee E."/>
        </authorList>
    </citation>
    <scope>NUCLEOTIDE SEQUENCE [LARGE SCALE GENOMIC DNA]</scope>
    <source>
        <strain evidence="1 2">LMG 26156</strain>
    </source>
</reference>
<dbReference type="RefSeq" id="WP_128360128.1">
    <property type="nucleotide sequence ID" value="NZ_CP053840.1"/>
</dbReference>
<protein>
    <submittedName>
        <fullName evidence="1">Uncharacterized protein</fullName>
    </submittedName>
</protein>
<evidence type="ECO:0000313" key="2">
    <source>
        <dbReference type="Proteomes" id="UP000503482"/>
    </source>
</evidence>
<organism evidence="1 2">
    <name type="scientific">Arcobacter venerupis</name>
    <dbReference type="NCBI Taxonomy" id="1054033"/>
    <lineage>
        <taxon>Bacteria</taxon>
        <taxon>Pseudomonadati</taxon>
        <taxon>Campylobacterota</taxon>
        <taxon>Epsilonproteobacteria</taxon>
        <taxon>Campylobacterales</taxon>
        <taxon>Arcobacteraceae</taxon>
        <taxon>Arcobacter</taxon>
    </lineage>
</organism>
<evidence type="ECO:0000313" key="1">
    <source>
        <dbReference type="EMBL" id="QKF67183.1"/>
    </source>
</evidence>
<name>A0AAE7B849_9BACT</name>
<dbReference type="Proteomes" id="UP000503482">
    <property type="component" value="Chromosome"/>
</dbReference>
<sequence>MKLILIVFMIFINLYAKNPYQVVYDKNNPEHVKEGNTVDETIIKNLGNRLDKFKNQYLRATIELNVIENGKYYFKIIKYSNNKEYDSTIQNFLNEENGKIYYKNPKFLRMRIDLVSN</sequence>
<dbReference type="KEGG" id="avp:AVENP_1637"/>
<dbReference type="AlphaFoldDB" id="A0AAE7B849"/>
<accession>A0AAE7B849</accession>
<dbReference type="EMBL" id="CP053840">
    <property type="protein sequence ID" value="QKF67183.1"/>
    <property type="molecule type" value="Genomic_DNA"/>
</dbReference>
<keyword evidence="2" id="KW-1185">Reference proteome</keyword>
<gene>
    <name evidence="1" type="ORF">AVENP_1637</name>
</gene>